<keyword evidence="2" id="KW-0472">Membrane</keyword>
<sequence length="453" mass="47980">MPLFSVNDQSGNSLRGRDSSEPARWLGADDAPTIPLPKIRSRRSDRKRLLAVCLIGAALIATPFALVGLFVPKMVNADLSSAPVGPLSEGTMAGGFRPDYAREPAARAVLDGKWRLTHVARSKHGTVVRNHQRVPAQDTMAGWTDLGGSAAGNPVIVADLHERMAAFVVSADGSLSYNPQIEADSESPGRWQSLGGAQLTGTPAAAQDAAGRLHVFARSTAGGLWEVHENRAGEGVWSGLRELPGPPIADDPVVHVDSEHALKLFALGSDGVLRTHAQNVIGGDDWNPAQEVPGIAATSPAVAIDHEGRLQLFAGGPNGELMQSSELTPTTNTWTGWRTWREWRSGPGTFAGRPVVAMNAKGGLVVFARDASGGVHESWQAAGERTRWFTWQPHAGDLVELTAAVTDSAGKMVVYGIGGDGRLTRARQDGPSTGPWHEWDADLGGELNVTTNS</sequence>
<feature type="compositionally biased region" description="Polar residues" evidence="1">
    <location>
        <begin position="1"/>
        <end position="13"/>
    </location>
</feature>
<keyword evidence="2" id="KW-0812">Transmembrane</keyword>
<dbReference type="Gene3D" id="2.120.10.70">
    <property type="entry name" value="Fucose-specific lectin"/>
    <property type="match status" value="1"/>
</dbReference>
<evidence type="ECO:0000259" key="3">
    <source>
        <dbReference type="Pfam" id="PF26607"/>
    </source>
</evidence>
<reference evidence="5" key="1">
    <citation type="journal article" date="2019" name="Int. J. Syst. Evol. Microbiol.">
        <title>The Global Catalogue of Microorganisms (GCM) 10K type strain sequencing project: providing services to taxonomists for standard genome sequencing and annotation.</title>
        <authorList>
            <consortium name="The Broad Institute Genomics Platform"/>
            <consortium name="The Broad Institute Genome Sequencing Center for Infectious Disease"/>
            <person name="Wu L."/>
            <person name="Ma J."/>
        </authorList>
    </citation>
    <scope>NUCLEOTIDE SEQUENCE [LARGE SCALE GENOMIC DNA]</scope>
    <source>
        <strain evidence="5">JCM 9687</strain>
    </source>
</reference>
<evidence type="ECO:0000256" key="1">
    <source>
        <dbReference type="SAM" id="MobiDB-lite"/>
    </source>
</evidence>
<organism evidence="4 5">
    <name type="scientific">Saccharopolyspora gregorii</name>
    <dbReference type="NCBI Taxonomy" id="33914"/>
    <lineage>
        <taxon>Bacteria</taxon>
        <taxon>Bacillati</taxon>
        <taxon>Actinomycetota</taxon>
        <taxon>Actinomycetes</taxon>
        <taxon>Pseudonocardiales</taxon>
        <taxon>Pseudonocardiaceae</taxon>
        <taxon>Saccharopolyspora</taxon>
    </lineage>
</organism>
<name>A0ABP6RW95_9PSEU</name>
<dbReference type="EMBL" id="BAAAYK010000038">
    <property type="protein sequence ID" value="GAA3361842.1"/>
    <property type="molecule type" value="Genomic_DNA"/>
</dbReference>
<keyword evidence="5" id="KW-1185">Reference proteome</keyword>
<feature type="domain" description="PLL-like beta propeller" evidence="3">
    <location>
        <begin position="340"/>
        <end position="441"/>
    </location>
</feature>
<dbReference type="SUPFAM" id="SSF89372">
    <property type="entry name" value="Fucose-specific lectin"/>
    <property type="match status" value="2"/>
</dbReference>
<dbReference type="Pfam" id="PF26607">
    <property type="entry name" value="DUF8189"/>
    <property type="match status" value="2"/>
</dbReference>
<feature type="transmembrane region" description="Helical" evidence="2">
    <location>
        <begin position="49"/>
        <end position="71"/>
    </location>
</feature>
<dbReference type="CDD" id="cd22954">
    <property type="entry name" value="PLL_lectin"/>
    <property type="match status" value="1"/>
</dbReference>
<evidence type="ECO:0000313" key="5">
    <source>
        <dbReference type="Proteomes" id="UP001500483"/>
    </source>
</evidence>
<dbReference type="Proteomes" id="UP001500483">
    <property type="component" value="Unassembled WGS sequence"/>
</dbReference>
<proteinExistence type="predicted"/>
<comment type="caution">
    <text evidence="4">The sequence shown here is derived from an EMBL/GenBank/DDBJ whole genome shotgun (WGS) entry which is preliminary data.</text>
</comment>
<keyword evidence="2" id="KW-1133">Transmembrane helix</keyword>
<evidence type="ECO:0000256" key="2">
    <source>
        <dbReference type="SAM" id="Phobius"/>
    </source>
</evidence>
<feature type="region of interest" description="Disordered" evidence="1">
    <location>
        <begin position="425"/>
        <end position="444"/>
    </location>
</feature>
<dbReference type="InterPro" id="IPR058502">
    <property type="entry name" value="PLL-like_beta-prop"/>
</dbReference>
<evidence type="ECO:0000313" key="4">
    <source>
        <dbReference type="EMBL" id="GAA3361842.1"/>
    </source>
</evidence>
<protein>
    <recommendedName>
        <fullName evidence="3">PLL-like beta propeller domain-containing protein</fullName>
    </recommendedName>
</protein>
<gene>
    <name evidence="4" type="ORF">GCM10020366_47400</name>
</gene>
<accession>A0ABP6RW95</accession>
<feature type="region of interest" description="Disordered" evidence="1">
    <location>
        <begin position="1"/>
        <end position="29"/>
    </location>
</feature>
<feature type="domain" description="PLL-like beta propeller" evidence="3">
    <location>
        <begin position="122"/>
        <end position="338"/>
    </location>
</feature>